<dbReference type="AlphaFoldDB" id="A0AAD5PD82"/>
<evidence type="ECO:0000313" key="2">
    <source>
        <dbReference type="Proteomes" id="UP001209540"/>
    </source>
</evidence>
<proteinExistence type="predicted"/>
<name>A0AAD5PD82_9FUNG</name>
<reference evidence="1" key="1">
    <citation type="journal article" date="2022" name="IScience">
        <title>Evolution of zygomycete secretomes and the origins of terrestrial fungal ecologies.</title>
        <authorList>
            <person name="Chang Y."/>
            <person name="Wang Y."/>
            <person name="Mondo S."/>
            <person name="Ahrendt S."/>
            <person name="Andreopoulos W."/>
            <person name="Barry K."/>
            <person name="Beard J."/>
            <person name="Benny G.L."/>
            <person name="Blankenship S."/>
            <person name="Bonito G."/>
            <person name="Cuomo C."/>
            <person name="Desiro A."/>
            <person name="Gervers K.A."/>
            <person name="Hundley H."/>
            <person name="Kuo A."/>
            <person name="LaButti K."/>
            <person name="Lang B.F."/>
            <person name="Lipzen A."/>
            <person name="O'Donnell K."/>
            <person name="Pangilinan J."/>
            <person name="Reynolds N."/>
            <person name="Sandor L."/>
            <person name="Smith M.E."/>
            <person name="Tsang A."/>
            <person name="Grigoriev I.V."/>
            <person name="Stajich J.E."/>
            <person name="Spatafora J.W."/>
        </authorList>
    </citation>
    <scope>NUCLEOTIDE SEQUENCE</scope>
    <source>
        <strain evidence="1">RSA 2281</strain>
    </source>
</reference>
<protein>
    <submittedName>
        <fullName evidence="1">Uncharacterized protein</fullName>
    </submittedName>
</protein>
<accession>A0AAD5PD82</accession>
<organism evidence="1 2">
    <name type="scientific">Phascolomyces articulosus</name>
    <dbReference type="NCBI Taxonomy" id="60185"/>
    <lineage>
        <taxon>Eukaryota</taxon>
        <taxon>Fungi</taxon>
        <taxon>Fungi incertae sedis</taxon>
        <taxon>Mucoromycota</taxon>
        <taxon>Mucoromycotina</taxon>
        <taxon>Mucoromycetes</taxon>
        <taxon>Mucorales</taxon>
        <taxon>Lichtheimiaceae</taxon>
        <taxon>Phascolomyces</taxon>
    </lineage>
</organism>
<evidence type="ECO:0000313" key="1">
    <source>
        <dbReference type="EMBL" id="KAI9259637.1"/>
    </source>
</evidence>
<comment type="caution">
    <text evidence="1">The sequence shown here is derived from an EMBL/GenBank/DDBJ whole genome shotgun (WGS) entry which is preliminary data.</text>
</comment>
<reference evidence="1" key="2">
    <citation type="submission" date="2023-02" db="EMBL/GenBank/DDBJ databases">
        <authorList>
            <consortium name="DOE Joint Genome Institute"/>
            <person name="Mondo S.J."/>
            <person name="Chang Y."/>
            <person name="Wang Y."/>
            <person name="Ahrendt S."/>
            <person name="Andreopoulos W."/>
            <person name="Barry K."/>
            <person name="Beard J."/>
            <person name="Benny G.L."/>
            <person name="Blankenship S."/>
            <person name="Bonito G."/>
            <person name="Cuomo C."/>
            <person name="Desiro A."/>
            <person name="Gervers K.A."/>
            <person name="Hundley H."/>
            <person name="Kuo A."/>
            <person name="LaButti K."/>
            <person name="Lang B.F."/>
            <person name="Lipzen A."/>
            <person name="O'Donnell K."/>
            <person name="Pangilinan J."/>
            <person name="Reynolds N."/>
            <person name="Sandor L."/>
            <person name="Smith M.W."/>
            <person name="Tsang A."/>
            <person name="Grigoriev I.V."/>
            <person name="Stajich J.E."/>
            <person name="Spatafora J.W."/>
        </authorList>
    </citation>
    <scope>NUCLEOTIDE SEQUENCE</scope>
    <source>
        <strain evidence="1">RSA 2281</strain>
    </source>
</reference>
<dbReference type="Proteomes" id="UP001209540">
    <property type="component" value="Unassembled WGS sequence"/>
</dbReference>
<keyword evidence="2" id="KW-1185">Reference proteome</keyword>
<gene>
    <name evidence="1" type="ORF">BDA99DRAFT_513784</name>
</gene>
<sequence length="53" mass="6531">MRTDIAPCIKYMLYDYNNPYYLMKKYYNLSHHPLMFANKKPFFKERVVNSFKG</sequence>
<dbReference type="EMBL" id="JAIXMP010000017">
    <property type="protein sequence ID" value="KAI9259637.1"/>
    <property type="molecule type" value="Genomic_DNA"/>
</dbReference>